<sequence>MNSTLILTSAGSLSCDVDSVAELGQNAKQYDRSRHWGRCLPPLGIGPVASEDVSYRSRHSKFAPRRCVATLAGQIHVSRD</sequence>
<dbReference type="OrthoDB" id="8108447at2"/>
<reference evidence="1 2" key="1">
    <citation type="submission" date="2019-02" db="EMBL/GenBank/DDBJ databases">
        <title>Deep-cultivation of Planctomycetes and their phenomic and genomic characterization uncovers novel biology.</title>
        <authorList>
            <person name="Wiegand S."/>
            <person name="Jogler M."/>
            <person name="Boedeker C."/>
            <person name="Pinto D."/>
            <person name="Vollmers J."/>
            <person name="Rivas-Marin E."/>
            <person name="Kohn T."/>
            <person name="Peeters S.H."/>
            <person name="Heuer A."/>
            <person name="Rast P."/>
            <person name="Oberbeckmann S."/>
            <person name="Bunk B."/>
            <person name="Jeske O."/>
            <person name="Meyerdierks A."/>
            <person name="Storesund J.E."/>
            <person name="Kallscheuer N."/>
            <person name="Luecker S."/>
            <person name="Lage O.M."/>
            <person name="Pohl T."/>
            <person name="Merkel B.J."/>
            <person name="Hornburger P."/>
            <person name="Mueller R.-W."/>
            <person name="Bruemmer F."/>
            <person name="Labrenz M."/>
            <person name="Spormann A.M."/>
            <person name="Op den Camp H."/>
            <person name="Overmann J."/>
            <person name="Amann R."/>
            <person name="Jetten M.S.M."/>
            <person name="Mascher T."/>
            <person name="Medema M.H."/>
            <person name="Devos D.P."/>
            <person name="Kaster A.-K."/>
            <person name="Ovreas L."/>
            <person name="Rohde M."/>
            <person name="Galperin M.Y."/>
            <person name="Jogler C."/>
        </authorList>
    </citation>
    <scope>NUCLEOTIDE SEQUENCE [LARGE SCALE GENOMIC DNA]</scope>
    <source>
        <strain evidence="1 2">K22_7</strain>
    </source>
</reference>
<protein>
    <submittedName>
        <fullName evidence="1">Uncharacterized protein</fullName>
    </submittedName>
</protein>
<keyword evidence="2" id="KW-1185">Reference proteome</keyword>
<dbReference type="RefSeq" id="WP_145171554.1">
    <property type="nucleotide sequence ID" value="NZ_CP036525.1"/>
</dbReference>
<name>A0A517NE75_9BACT</name>
<evidence type="ECO:0000313" key="2">
    <source>
        <dbReference type="Proteomes" id="UP000318538"/>
    </source>
</evidence>
<dbReference type="Proteomes" id="UP000318538">
    <property type="component" value="Chromosome"/>
</dbReference>
<dbReference type="KEGG" id="rlc:K227x_38330"/>
<proteinExistence type="predicted"/>
<dbReference type="EMBL" id="CP036525">
    <property type="protein sequence ID" value="QDT05433.1"/>
    <property type="molecule type" value="Genomic_DNA"/>
</dbReference>
<accession>A0A517NE75</accession>
<dbReference type="AlphaFoldDB" id="A0A517NE75"/>
<organism evidence="1 2">
    <name type="scientific">Rubripirellula lacrimiformis</name>
    <dbReference type="NCBI Taxonomy" id="1930273"/>
    <lineage>
        <taxon>Bacteria</taxon>
        <taxon>Pseudomonadati</taxon>
        <taxon>Planctomycetota</taxon>
        <taxon>Planctomycetia</taxon>
        <taxon>Pirellulales</taxon>
        <taxon>Pirellulaceae</taxon>
        <taxon>Rubripirellula</taxon>
    </lineage>
</organism>
<evidence type="ECO:0000313" key="1">
    <source>
        <dbReference type="EMBL" id="QDT05433.1"/>
    </source>
</evidence>
<gene>
    <name evidence="1" type="ORF">K227x_38330</name>
</gene>